<feature type="compositionally biased region" description="Low complexity" evidence="5">
    <location>
        <begin position="408"/>
        <end position="458"/>
    </location>
</feature>
<proteinExistence type="predicted"/>
<organism evidence="9 10">
    <name type="scientific">Kitasatospora putterlickiae</name>
    <dbReference type="NCBI Taxonomy" id="221725"/>
    <lineage>
        <taxon>Bacteria</taxon>
        <taxon>Bacillati</taxon>
        <taxon>Actinomycetota</taxon>
        <taxon>Actinomycetes</taxon>
        <taxon>Kitasatosporales</taxon>
        <taxon>Streptomycetaceae</taxon>
        <taxon>Kitasatospora</taxon>
    </lineage>
</organism>
<feature type="signal peptide" evidence="7">
    <location>
        <begin position="1"/>
        <end position="24"/>
    </location>
</feature>
<keyword evidence="6" id="KW-0812">Transmembrane</keyword>
<keyword evidence="1" id="KW-0134">Cell wall</keyword>
<gene>
    <name evidence="9" type="ORF">GCM10009639_52100</name>
</gene>
<evidence type="ECO:0000256" key="5">
    <source>
        <dbReference type="SAM" id="MobiDB-lite"/>
    </source>
</evidence>
<keyword evidence="3 7" id="KW-0732">Signal</keyword>
<keyword evidence="4" id="KW-0572">Peptidoglycan-anchor</keyword>
<reference evidence="10" key="1">
    <citation type="journal article" date="2019" name="Int. J. Syst. Evol. Microbiol.">
        <title>The Global Catalogue of Microorganisms (GCM) 10K type strain sequencing project: providing services to taxonomists for standard genome sequencing and annotation.</title>
        <authorList>
            <consortium name="The Broad Institute Genomics Platform"/>
            <consortium name="The Broad Institute Genome Sequencing Center for Infectious Disease"/>
            <person name="Wu L."/>
            <person name="Ma J."/>
        </authorList>
    </citation>
    <scope>NUCLEOTIDE SEQUENCE [LARGE SCALE GENOMIC DNA]</scope>
    <source>
        <strain evidence="10">JCM 12393</strain>
    </source>
</reference>
<dbReference type="InterPro" id="IPR023849">
    <property type="entry name" value="TQXA_dom"/>
</dbReference>
<keyword evidence="10" id="KW-1185">Reference proteome</keyword>
<dbReference type="InterPro" id="IPR013552">
    <property type="entry name" value="Thioester_dom"/>
</dbReference>
<accession>A0ABP4J5H1</accession>
<dbReference type="PROSITE" id="PS50847">
    <property type="entry name" value="GRAM_POS_ANCHORING"/>
    <property type="match status" value="1"/>
</dbReference>
<evidence type="ECO:0000256" key="3">
    <source>
        <dbReference type="ARBA" id="ARBA00022729"/>
    </source>
</evidence>
<dbReference type="Proteomes" id="UP001499863">
    <property type="component" value="Unassembled WGS sequence"/>
</dbReference>
<dbReference type="NCBIfam" id="TIGR03934">
    <property type="entry name" value="TQXA_dom"/>
    <property type="match status" value="1"/>
</dbReference>
<sequence length="512" mass="51771">MLQRQGRTLPRITTVMLATSVALAGGLFAAGAATAADAPGGAVTAVIQPTLMSEEIAIEGGHSIQGGLFTLRTPDGEIKTYCIDIDHPVDITSGVEYQESDWKSSSLGRPEKAEDASKIRWILENSYPQVTDLKKLATDAGVKGELTKEDAAAGTQAAIWKFSDGKNATPVDAEAKQLRDYLVSEKNKGIAAEPKPSLSLAPDSVAGKPGGKLGPFTINSSANEVKLAVSGDSADTVKLVDKDGKDVSALAGPVAKDTQLFLDVPAGTPDGTATVNASAETVVPSGRVFLSKGYTPEKHSQTMILAGSTKLGVKDSVKATWVAGKGPLVDSTAAVECVANGVKVSVTNGGDEAATVSVKPGKDLTVQPNKTETVVVKVAEDTAYDITVTGPNSYSKNFKGILDCQTASVGTPSPSATPTTAKPTTAKPTTPAPTTTTTKPATPSATPSATASATTAAPLPAPPSTAPGTTGGLAQTGSSDATPVIAAVAGGLVVAGGAAVFLLRRRRGGDAA</sequence>
<comment type="caution">
    <text evidence="9">The sequence shown here is derived from an EMBL/GenBank/DDBJ whole genome shotgun (WGS) entry which is preliminary data.</text>
</comment>
<evidence type="ECO:0000313" key="10">
    <source>
        <dbReference type="Proteomes" id="UP001499863"/>
    </source>
</evidence>
<dbReference type="NCBIfam" id="TIGR01167">
    <property type="entry name" value="LPXTG_anchor"/>
    <property type="match status" value="1"/>
</dbReference>
<feature type="domain" description="Gram-positive cocci surface proteins LPxTG" evidence="8">
    <location>
        <begin position="473"/>
        <end position="512"/>
    </location>
</feature>
<evidence type="ECO:0000313" key="9">
    <source>
        <dbReference type="EMBL" id="GAA1405311.1"/>
    </source>
</evidence>
<name>A0ABP4J5H1_9ACTN</name>
<keyword evidence="6" id="KW-1133">Transmembrane helix</keyword>
<dbReference type="Pfam" id="PF05506">
    <property type="entry name" value="PLipase_C_C"/>
    <property type="match status" value="1"/>
</dbReference>
<dbReference type="InterPro" id="IPR008475">
    <property type="entry name" value="PLipase_C_C"/>
</dbReference>
<evidence type="ECO:0000256" key="7">
    <source>
        <dbReference type="SAM" id="SignalP"/>
    </source>
</evidence>
<dbReference type="Gene3D" id="1.10.150.480">
    <property type="match status" value="1"/>
</dbReference>
<evidence type="ECO:0000256" key="2">
    <source>
        <dbReference type="ARBA" id="ARBA00022525"/>
    </source>
</evidence>
<evidence type="ECO:0000259" key="8">
    <source>
        <dbReference type="PROSITE" id="PS50847"/>
    </source>
</evidence>
<dbReference type="NCBIfam" id="NF041528">
    <property type="entry name" value="strep_LAETG"/>
    <property type="match status" value="1"/>
</dbReference>
<protein>
    <submittedName>
        <fullName evidence="9">TQXA domain-containing protein</fullName>
    </submittedName>
</protein>
<feature type="chain" id="PRO_5045203968" evidence="7">
    <location>
        <begin position="25"/>
        <end position="512"/>
    </location>
</feature>
<evidence type="ECO:0000256" key="6">
    <source>
        <dbReference type="SAM" id="Phobius"/>
    </source>
</evidence>
<feature type="region of interest" description="Disordered" evidence="5">
    <location>
        <begin position="408"/>
        <end position="477"/>
    </location>
</feature>
<evidence type="ECO:0000256" key="4">
    <source>
        <dbReference type="ARBA" id="ARBA00023088"/>
    </source>
</evidence>
<keyword evidence="2" id="KW-0964">Secreted</keyword>
<evidence type="ECO:0000256" key="1">
    <source>
        <dbReference type="ARBA" id="ARBA00022512"/>
    </source>
</evidence>
<feature type="transmembrane region" description="Helical" evidence="6">
    <location>
        <begin position="484"/>
        <end position="503"/>
    </location>
</feature>
<dbReference type="InterPro" id="IPR019931">
    <property type="entry name" value="LPXTG_anchor"/>
</dbReference>
<dbReference type="EMBL" id="BAAAKJ010000292">
    <property type="protein sequence ID" value="GAA1405311.1"/>
    <property type="molecule type" value="Genomic_DNA"/>
</dbReference>
<keyword evidence="6" id="KW-0472">Membrane</keyword>
<dbReference type="Pfam" id="PF08341">
    <property type="entry name" value="TED"/>
    <property type="match status" value="1"/>
</dbReference>